<gene>
    <name evidence="1" type="ORF">MNBD_GAMMA05-1927</name>
</gene>
<protein>
    <submittedName>
        <fullName evidence="1">Uncharacterized protein</fullName>
    </submittedName>
</protein>
<sequence>MKTPFLIFGLLLNLLILSNASATSVLPLSLEQLSTRADLIVHAEVISNEVKRDAQSGQIATYTEFRIIDAIKGNTGETHTIKQIGGRHEASKITMRVHGVPTFQTGSTYVVFLPKKSSLGFSSPLGLHQGSFSVLTIDNEQIVTNGRNLLRPTLTSAKTSKSAVQVPLAVKADNPRQSRLDDFMNTVRAYNAQ</sequence>
<proteinExistence type="predicted"/>
<name>A0A3B0WAN7_9ZZZZ</name>
<dbReference type="EMBL" id="UOFE01000031">
    <property type="protein sequence ID" value="VAW53015.1"/>
    <property type="molecule type" value="Genomic_DNA"/>
</dbReference>
<dbReference type="AlphaFoldDB" id="A0A3B0WAN7"/>
<organism evidence="1">
    <name type="scientific">hydrothermal vent metagenome</name>
    <dbReference type="NCBI Taxonomy" id="652676"/>
    <lineage>
        <taxon>unclassified sequences</taxon>
        <taxon>metagenomes</taxon>
        <taxon>ecological metagenomes</taxon>
    </lineage>
</organism>
<accession>A0A3B0WAN7</accession>
<reference evidence="1" key="1">
    <citation type="submission" date="2018-06" db="EMBL/GenBank/DDBJ databases">
        <authorList>
            <person name="Zhirakovskaya E."/>
        </authorList>
    </citation>
    <scope>NUCLEOTIDE SEQUENCE</scope>
</reference>
<evidence type="ECO:0000313" key="1">
    <source>
        <dbReference type="EMBL" id="VAW53015.1"/>
    </source>
</evidence>